<dbReference type="InterPro" id="IPR020309">
    <property type="entry name" value="Smim-14"/>
</dbReference>
<evidence type="ECO:0000313" key="6">
    <source>
        <dbReference type="Proteomes" id="UP000070412"/>
    </source>
</evidence>
<keyword evidence="2" id="KW-1133">Transmembrane helix</keyword>
<dbReference type="EnsemblMetazoa" id="SSS_6729s_mrna">
    <property type="protein sequence ID" value="KAF7489387.1"/>
    <property type="gene ID" value="SSS_6729"/>
</dbReference>
<dbReference type="VEuPathDB" id="VectorBase:SSCA007441"/>
<evidence type="ECO:0000256" key="2">
    <source>
        <dbReference type="SAM" id="Phobius"/>
    </source>
</evidence>
<dbReference type="AlphaFoldDB" id="A0A132AAQ6"/>
<accession>A0A132AAQ6</accession>
<organism evidence="4 7">
    <name type="scientific">Sarcoptes scabiei</name>
    <name type="common">Itch mite</name>
    <name type="synonym">Acarus scabiei</name>
    <dbReference type="NCBI Taxonomy" id="52283"/>
    <lineage>
        <taxon>Eukaryota</taxon>
        <taxon>Metazoa</taxon>
        <taxon>Ecdysozoa</taxon>
        <taxon>Arthropoda</taxon>
        <taxon>Chelicerata</taxon>
        <taxon>Arachnida</taxon>
        <taxon>Acari</taxon>
        <taxon>Acariformes</taxon>
        <taxon>Sarcoptiformes</taxon>
        <taxon>Astigmata</taxon>
        <taxon>Psoroptidia</taxon>
        <taxon>Sarcoptoidea</taxon>
        <taxon>Sarcoptidae</taxon>
        <taxon>Sarcoptinae</taxon>
        <taxon>Sarcoptes</taxon>
    </lineage>
</organism>
<feature type="transmembrane region" description="Helical" evidence="2">
    <location>
        <begin position="58"/>
        <end position="76"/>
    </location>
</feature>
<dbReference type="EMBL" id="JXLN01011664">
    <property type="protein sequence ID" value="KPM07550.1"/>
    <property type="molecule type" value="Genomic_DNA"/>
</dbReference>
<dbReference type="Proteomes" id="UP000070412">
    <property type="component" value="Unassembled WGS sequence"/>
</dbReference>
<dbReference type="EMBL" id="WVUK01000065">
    <property type="protein sequence ID" value="KAF7489387.1"/>
    <property type="molecule type" value="Genomic_DNA"/>
</dbReference>
<keyword evidence="2" id="KW-0812">Transmembrane</keyword>
<dbReference type="OMA" id="NICEYIQ"/>
<sequence length="106" mass="12188">MDSNICEYIQQMIDIRLLIRHILDLVNSQTDCAGDDCVTNQDGLNEELRQITEPSTNLSIGYMLLAFLLMIMIMPLQQPLRRQRPTANPRNSNVEHQNHKPSSSHE</sequence>
<proteinExistence type="predicted"/>
<feature type="compositionally biased region" description="Polar residues" evidence="1">
    <location>
        <begin position="85"/>
        <end position="95"/>
    </location>
</feature>
<reference evidence="5" key="4">
    <citation type="submission" date="2022-06" db="UniProtKB">
        <authorList>
            <consortium name="EnsemblMetazoa"/>
        </authorList>
    </citation>
    <scope>IDENTIFICATION</scope>
</reference>
<reference evidence="3" key="3">
    <citation type="submission" date="2020-01" db="EMBL/GenBank/DDBJ databases">
        <authorList>
            <person name="Korhonen P.K.K."/>
            <person name="Guangxu M.G."/>
            <person name="Wang T.W."/>
            <person name="Stroehlein A.J.S."/>
            <person name="Young N.D."/>
            <person name="Ang C.-S.A."/>
            <person name="Fernando D.W.F."/>
            <person name="Lu H.L."/>
            <person name="Taylor S.T."/>
            <person name="Ehtesham M.E.M."/>
            <person name="Najaraj S.H.N."/>
            <person name="Harsha G.H.G."/>
            <person name="Madugundu A.M."/>
            <person name="Renuse S.R."/>
            <person name="Holt D.H."/>
            <person name="Pandey A.P."/>
            <person name="Papenfuss A.P."/>
            <person name="Gasser R.B.G."/>
            <person name="Fischer K.F."/>
        </authorList>
    </citation>
    <scope>NUCLEOTIDE SEQUENCE</scope>
    <source>
        <strain evidence="3">SSS_KF_BRIS2020</strain>
    </source>
</reference>
<evidence type="ECO:0000313" key="4">
    <source>
        <dbReference type="EMBL" id="KPM07550.1"/>
    </source>
</evidence>
<gene>
    <name evidence="4" type="ORF">QR98_0060470</name>
    <name evidence="3" type="ORF">SSS_6729</name>
</gene>
<name>A0A132AAQ6_SARSC</name>
<evidence type="ECO:0000313" key="3">
    <source>
        <dbReference type="EMBL" id="KAF7489387.1"/>
    </source>
</evidence>
<reference evidence="4 7" key="1">
    <citation type="journal article" date="2015" name="Parasit. Vectors">
        <title>Draft genome of the scabies mite.</title>
        <authorList>
            <person name="Rider S.D.Jr."/>
            <person name="Morgan M.S."/>
            <person name="Arlian L.G."/>
        </authorList>
    </citation>
    <scope>NUCLEOTIDE SEQUENCE [LARGE SCALE GENOMIC DNA]</scope>
    <source>
        <strain evidence="4">Arlian Lab</strain>
    </source>
</reference>
<reference evidence="6" key="2">
    <citation type="journal article" date="2020" name="PLoS Negl. Trop. Dis.">
        <title>High-quality nuclear genome for Sarcoptes scabiei-A critical resource for a neglected parasite.</title>
        <authorList>
            <person name="Korhonen P.K."/>
            <person name="Gasser R.B."/>
            <person name="Ma G."/>
            <person name="Wang T."/>
            <person name="Stroehlein A.J."/>
            <person name="Young N.D."/>
            <person name="Ang C.S."/>
            <person name="Fernando D.D."/>
            <person name="Lu H.C."/>
            <person name="Taylor S."/>
            <person name="Reynolds S.L."/>
            <person name="Mofiz E."/>
            <person name="Najaraj S.H."/>
            <person name="Gowda H."/>
            <person name="Madugundu A."/>
            <person name="Renuse S."/>
            <person name="Holt D."/>
            <person name="Pandey A."/>
            <person name="Papenfuss A.T."/>
            <person name="Fischer K."/>
        </authorList>
    </citation>
    <scope>NUCLEOTIDE SEQUENCE [LARGE SCALE GENOMIC DNA]</scope>
</reference>
<dbReference type="Pfam" id="PF11027">
    <property type="entry name" value="DUF2615"/>
    <property type="match status" value="1"/>
</dbReference>
<keyword evidence="2" id="KW-0472">Membrane</keyword>
<feature type="region of interest" description="Disordered" evidence="1">
    <location>
        <begin position="81"/>
        <end position="106"/>
    </location>
</feature>
<evidence type="ECO:0000313" key="5">
    <source>
        <dbReference type="EnsemblMetazoa" id="KAF7489387.1"/>
    </source>
</evidence>
<evidence type="ECO:0000313" key="7">
    <source>
        <dbReference type="Proteomes" id="UP000616769"/>
    </source>
</evidence>
<dbReference type="Proteomes" id="UP000616769">
    <property type="component" value="Unassembled WGS sequence"/>
</dbReference>
<protein>
    <submittedName>
        <fullName evidence="4 5">Uncharacterized protein</fullName>
    </submittedName>
</protein>
<keyword evidence="6" id="KW-1185">Reference proteome</keyword>
<evidence type="ECO:0000256" key="1">
    <source>
        <dbReference type="SAM" id="MobiDB-lite"/>
    </source>
</evidence>